<dbReference type="KEGG" id="lant:TUM19329_26210"/>
<accession>A0A6F8T7Z2</accession>
<dbReference type="RefSeq" id="WP_173237639.1">
    <property type="nucleotide sequence ID" value="NZ_AP022839.1"/>
</dbReference>
<protein>
    <submittedName>
        <fullName evidence="1">Uncharacterized protein</fullName>
    </submittedName>
</protein>
<keyword evidence="2" id="KW-1185">Reference proteome</keyword>
<dbReference type="Proteomes" id="UP000502894">
    <property type="component" value="Chromosome"/>
</dbReference>
<evidence type="ECO:0000313" key="2">
    <source>
        <dbReference type="Proteomes" id="UP000502894"/>
    </source>
</evidence>
<organism evidence="1 2">
    <name type="scientific">Legionella antarctica</name>
    <dbReference type="NCBI Taxonomy" id="2708020"/>
    <lineage>
        <taxon>Bacteria</taxon>
        <taxon>Pseudomonadati</taxon>
        <taxon>Pseudomonadota</taxon>
        <taxon>Gammaproteobacteria</taxon>
        <taxon>Legionellales</taxon>
        <taxon>Legionellaceae</taxon>
        <taxon>Legionella</taxon>
    </lineage>
</organism>
<gene>
    <name evidence="1" type="ORF">TUM19329_26210</name>
</gene>
<sequence length="77" mass="9054">MGKDLDVEVDAFNVKFKNVYRIEKGDQFLYKNFWFAYNRNNEECAMFLTDAGGIAETYFSLGTFNFINFIKEIPRTS</sequence>
<reference evidence="1" key="1">
    <citation type="journal article" date="2020" name="Microbiol. Resour. Announc.">
        <title>Complete Genome Sequence of Novel Psychrotolerant Legionella Strain TUM19329, Isolated from Antarctic Lake Sediment.</title>
        <authorList>
            <person name="Shimada S."/>
            <person name="Nakai R."/>
            <person name="Aoki K."/>
            <person name="Shimoeda N."/>
            <person name="Ohno G."/>
            <person name="Miyazaki Y."/>
            <person name="Kudoh S."/>
            <person name="Imura S."/>
            <person name="Watanabe K."/>
            <person name="Ishii Y."/>
            <person name="Tateda K."/>
        </authorList>
    </citation>
    <scope>NUCLEOTIDE SEQUENCE [LARGE SCALE GENOMIC DNA]</scope>
    <source>
        <strain evidence="1">TUM19329</strain>
    </source>
</reference>
<proteinExistence type="predicted"/>
<dbReference type="AlphaFoldDB" id="A0A6F8T7Z2"/>
<evidence type="ECO:0000313" key="1">
    <source>
        <dbReference type="EMBL" id="BCA96260.1"/>
    </source>
</evidence>
<dbReference type="EMBL" id="AP022839">
    <property type="protein sequence ID" value="BCA96260.1"/>
    <property type="molecule type" value="Genomic_DNA"/>
</dbReference>
<name>A0A6F8T7Z2_9GAMM</name>